<evidence type="ECO:0000256" key="1">
    <source>
        <dbReference type="SAM" id="MobiDB-lite"/>
    </source>
</evidence>
<dbReference type="Proteomes" id="UP001515480">
    <property type="component" value="Unassembled WGS sequence"/>
</dbReference>
<name>A0AB34JNC1_PRYPA</name>
<dbReference type="GO" id="GO:0016925">
    <property type="term" value="P:protein sumoylation"/>
    <property type="evidence" value="ECO:0007669"/>
    <property type="project" value="TreeGrafter"/>
</dbReference>
<dbReference type="EMBL" id="JBGBPQ010000006">
    <property type="protein sequence ID" value="KAL1523485.1"/>
    <property type="molecule type" value="Genomic_DNA"/>
</dbReference>
<organism evidence="3 4">
    <name type="scientific">Prymnesium parvum</name>
    <name type="common">Toxic golden alga</name>
    <dbReference type="NCBI Taxonomy" id="97485"/>
    <lineage>
        <taxon>Eukaryota</taxon>
        <taxon>Haptista</taxon>
        <taxon>Haptophyta</taxon>
        <taxon>Prymnesiophyceae</taxon>
        <taxon>Prymnesiales</taxon>
        <taxon>Prymnesiaceae</taxon>
        <taxon>Prymnesium</taxon>
    </lineage>
</organism>
<dbReference type="PANTHER" id="PTHR10953">
    <property type="entry name" value="UBIQUITIN-ACTIVATING ENZYME E1"/>
    <property type="match status" value="1"/>
</dbReference>
<reference evidence="3 4" key="1">
    <citation type="journal article" date="2024" name="Science">
        <title>Giant polyketide synthase enzymes in the biosynthesis of giant marine polyether toxins.</title>
        <authorList>
            <person name="Fallon T.R."/>
            <person name="Shende V.V."/>
            <person name="Wierzbicki I.H."/>
            <person name="Pendleton A.L."/>
            <person name="Watervoot N.F."/>
            <person name="Auber R.P."/>
            <person name="Gonzalez D.J."/>
            <person name="Wisecaver J.H."/>
            <person name="Moore B.S."/>
        </authorList>
    </citation>
    <scope>NUCLEOTIDE SEQUENCE [LARGE SCALE GENOMIC DNA]</scope>
    <source>
        <strain evidence="3 4">12B1</strain>
    </source>
</reference>
<dbReference type="GO" id="GO:0019948">
    <property type="term" value="F:SUMO activating enzyme activity"/>
    <property type="evidence" value="ECO:0007669"/>
    <property type="project" value="TreeGrafter"/>
</dbReference>
<protein>
    <recommendedName>
        <fullName evidence="2">THIF-type NAD/FAD binding fold domain-containing protein</fullName>
    </recommendedName>
</protein>
<proteinExistence type="predicted"/>
<dbReference type="GO" id="GO:0005737">
    <property type="term" value="C:cytoplasm"/>
    <property type="evidence" value="ECO:0007669"/>
    <property type="project" value="TreeGrafter"/>
</dbReference>
<feature type="compositionally biased region" description="Polar residues" evidence="1">
    <location>
        <begin position="157"/>
        <end position="167"/>
    </location>
</feature>
<dbReference type="GO" id="GO:0031510">
    <property type="term" value="C:SUMO activating enzyme complex"/>
    <property type="evidence" value="ECO:0007669"/>
    <property type="project" value="TreeGrafter"/>
</dbReference>
<feature type="domain" description="THIF-type NAD/FAD binding fold" evidence="2">
    <location>
        <begin position="11"/>
        <end position="347"/>
    </location>
</feature>
<evidence type="ECO:0000259" key="2">
    <source>
        <dbReference type="Pfam" id="PF00899"/>
    </source>
</evidence>
<feature type="region of interest" description="Disordered" evidence="1">
    <location>
        <begin position="147"/>
        <end position="169"/>
    </location>
</feature>
<dbReference type="Gene3D" id="3.40.50.720">
    <property type="entry name" value="NAD(P)-binding Rossmann-like Domain"/>
    <property type="match status" value="1"/>
</dbReference>
<sequence length="361" mass="38143">MAAESIDVKRYDRQIRLWGLETQRGLQGSRVLLLGFNGTCNELLKNLVLAGVGHACVQDDQRVAAADLEAGGVFSLSAAQLGANRAEAAVEQLKQMNPQVDLSALPTPLREIDGALLKSYHFIIGTHGVEAVHALAWVEDALDAKEQAPPAKRAKPSATSAGSSSVRRTMGKHEVLPLRARHTAAEFAPVLMAAGSVGMYGFCFFDVGCFTPSPSVAKAAADASATQPASALLYPSIASAAGVEWAALTKRVPRFYCALQLMVESADATPEELLEAKNRKLDAAGLKEDFLSLPLDDAFIKQVAQCKGVELSPICAVLGGVVAAEVIKIIGRKEVPLSNSFFFDGNSGEGVVLRLGPSFDA</sequence>
<dbReference type="PANTHER" id="PTHR10953:SF162">
    <property type="entry name" value="SUMO-ACTIVATING ENZYME SUBUNIT 1"/>
    <property type="match status" value="1"/>
</dbReference>
<comment type="caution">
    <text evidence="3">The sequence shown here is derived from an EMBL/GenBank/DDBJ whole genome shotgun (WGS) entry which is preliminary data.</text>
</comment>
<dbReference type="InterPro" id="IPR035985">
    <property type="entry name" value="Ubiquitin-activating_enz"/>
</dbReference>
<dbReference type="SUPFAM" id="SSF69572">
    <property type="entry name" value="Activating enzymes of the ubiquitin-like proteins"/>
    <property type="match status" value="1"/>
</dbReference>
<dbReference type="Pfam" id="PF00899">
    <property type="entry name" value="ThiF"/>
    <property type="match status" value="1"/>
</dbReference>
<evidence type="ECO:0000313" key="3">
    <source>
        <dbReference type="EMBL" id="KAL1523485.1"/>
    </source>
</evidence>
<dbReference type="InterPro" id="IPR000594">
    <property type="entry name" value="ThiF_NAD_FAD-bd"/>
</dbReference>
<dbReference type="AlphaFoldDB" id="A0AB34JNC1"/>
<keyword evidence="4" id="KW-1185">Reference proteome</keyword>
<dbReference type="InterPro" id="IPR045886">
    <property type="entry name" value="ThiF/MoeB/HesA"/>
</dbReference>
<evidence type="ECO:0000313" key="4">
    <source>
        <dbReference type="Proteomes" id="UP001515480"/>
    </source>
</evidence>
<accession>A0AB34JNC1</accession>
<gene>
    <name evidence="3" type="ORF">AB1Y20_018423</name>
</gene>